<reference evidence="8 9" key="1">
    <citation type="submission" date="2017-06" db="EMBL/GenBank/DDBJ databases">
        <title>Novel microbial phyla capable of carbon fixation and sulfur reduction in deep-sea sediments.</title>
        <authorList>
            <person name="Huang J."/>
            <person name="Baker B."/>
            <person name="Wang Y."/>
        </authorList>
    </citation>
    <scope>NUCLEOTIDE SEQUENCE [LARGE SCALE GENOMIC DNA]</scope>
    <source>
        <strain evidence="8">B3_LCP</strain>
    </source>
</reference>
<proteinExistence type="predicted"/>
<evidence type="ECO:0000256" key="4">
    <source>
        <dbReference type="ARBA" id="ARBA00023004"/>
    </source>
</evidence>
<feature type="compositionally biased region" description="Polar residues" evidence="6">
    <location>
        <begin position="474"/>
        <end position="491"/>
    </location>
</feature>
<dbReference type="PROSITE" id="PS51918">
    <property type="entry name" value="RADICAL_SAM"/>
    <property type="match status" value="1"/>
</dbReference>
<dbReference type="SUPFAM" id="SSF102114">
    <property type="entry name" value="Radical SAM enzymes"/>
    <property type="match status" value="1"/>
</dbReference>
<evidence type="ECO:0000259" key="7">
    <source>
        <dbReference type="PROSITE" id="PS51918"/>
    </source>
</evidence>
<dbReference type="GO" id="GO:0051536">
    <property type="term" value="F:iron-sulfur cluster binding"/>
    <property type="evidence" value="ECO:0007669"/>
    <property type="project" value="UniProtKB-KW"/>
</dbReference>
<dbReference type="InterPro" id="IPR007197">
    <property type="entry name" value="rSAM"/>
</dbReference>
<protein>
    <recommendedName>
        <fullName evidence="7">Radical SAM core domain-containing protein</fullName>
    </recommendedName>
</protein>
<dbReference type="GO" id="GO:0046872">
    <property type="term" value="F:metal ion binding"/>
    <property type="evidence" value="ECO:0007669"/>
    <property type="project" value="UniProtKB-KW"/>
</dbReference>
<feature type="domain" description="Radical SAM core" evidence="7">
    <location>
        <begin position="88"/>
        <end position="325"/>
    </location>
</feature>
<dbReference type="PANTHER" id="PTHR43273">
    <property type="entry name" value="ANAEROBIC SULFATASE-MATURATING ENZYME HOMOLOG ASLB-RELATED"/>
    <property type="match status" value="1"/>
</dbReference>
<comment type="cofactor">
    <cofactor evidence="1">
        <name>[4Fe-4S] cluster</name>
        <dbReference type="ChEBI" id="CHEBI:49883"/>
    </cofactor>
</comment>
<organism evidence="8 9">
    <name type="scientific">candidate division LCP-89 bacterium B3_LCP</name>
    <dbReference type="NCBI Taxonomy" id="2012998"/>
    <lineage>
        <taxon>Bacteria</taxon>
        <taxon>Pseudomonadati</taxon>
        <taxon>Bacteria division LCP-89</taxon>
    </lineage>
</organism>
<dbReference type="InterPro" id="IPR023867">
    <property type="entry name" value="Sulphatase_maturase_rSAM"/>
</dbReference>
<name>A0A532V5D6_UNCL8</name>
<evidence type="ECO:0000313" key="8">
    <source>
        <dbReference type="EMBL" id="TKJ42400.1"/>
    </source>
</evidence>
<gene>
    <name evidence="8" type="ORF">CEE37_01585</name>
</gene>
<keyword evidence="3" id="KW-0479">Metal-binding</keyword>
<feature type="region of interest" description="Disordered" evidence="6">
    <location>
        <begin position="471"/>
        <end position="491"/>
    </location>
</feature>
<keyword evidence="2" id="KW-0949">S-adenosyl-L-methionine</keyword>
<dbReference type="EMBL" id="NJBN01000001">
    <property type="protein sequence ID" value="TKJ42400.1"/>
    <property type="molecule type" value="Genomic_DNA"/>
</dbReference>
<dbReference type="GO" id="GO:0016491">
    <property type="term" value="F:oxidoreductase activity"/>
    <property type="evidence" value="ECO:0007669"/>
    <property type="project" value="InterPro"/>
</dbReference>
<evidence type="ECO:0000256" key="6">
    <source>
        <dbReference type="SAM" id="MobiDB-lite"/>
    </source>
</evidence>
<dbReference type="Proteomes" id="UP000319619">
    <property type="component" value="Unassembled WGS sequence"/>
</dbReference>
<dbReference type="SFLD" id="SFLDG01386">
    <property type="entry name" value="main_SPASM_domain-containing"/>
    <property type="match status" value="1"/>
</dbReference>
<dbReference type="Gene3D" id="3.20.20.70">
    <property type="entry name" value="Aldolase class I"/>
    <property type="match status" value="1"/>
</dbReference>
<evidence type="ECO:0000256" key="3">
    <source>
        <dbReference type="ARBA" id="ARBA00022723"/>
    </source>
</evidence>
<dbReference type="InterPro" id="IPR058240">
    <property type="entry name" value="rSAM_sf"/>
</dbReference>
<dbReference type="AlphaFoldDB" id="A0A532V5D6"/>
<dbReference type="SFLD" id="SFLDG01067">
    <property type="entry name" value="SPASM/twitch_domain_containing"/>
    <property type="match status" value="1"/>
</dbReference>
<dbReference type="InterPro" id="IPR013785">
    <property type="entry name" value="Aldolase_TIM"/>
</dbReference>
<evidence type="ECO:0000256" key="2">
    <source>
        <dbReference type="ARBA" id="ARBA00022691"/>
    </source>
</evidence>
<evidence type="ECO:0000256" key="5">
    <source>
        <dbReference type="ARBA" id="ARBA00023014"/>
    </source>
</evidence>
<dbReference type="SFLD" id="SFLDS00029">
    <property type="entry name" value="Radical_SAM"/>
    <property type="match status" value="1"/>
</dbReference>
<keyword evidence="5" id="KW-0411">Iron-sulfur</keyword>
<evidence type="ECO:0000313" key="9">
    <source>
        <dbReference type="Proteomes" id="UP000319619"/>
    </source>
</evidence>
<evidence type="ECO:0000256" key="1">
    <source>
        <dbReference type="ARBA" id="ARBA00001966"/>
    </source>
</evidence>
<sequence length="491" mass="57353">MPPIKLVDHAKDYLLVYDSSSNRFLFVTDKSILSSMGRLNCNNGNFSERDLFEILKEKYRDTPFFNNVTLCSPQEAYVRLSQDWKLHIDKEKHTCLRLELTQHCNFKCTYCEQRFYYDEKPARFDMSFDIASRSIDYFCDKFPDLDQYIIALYGGEPLLRKELIYNILDYCQTEHKDLNFYYIINTNGYLLDIEFVSRVKDHNVQLYVSIDGSEELNDTHRRTVDGMPTFMGIEKNMKDLRSSFPDFYRNCIAVLCVIDLCQPLDKYYESFEKSEVFKGINVRYLTKIENTFAPSNSDQRMKCYENYWCLMNKFPKRFEKSVGVSQLDQGMMDMLQKLVFKQGELEEKILLPGMCFPSLSEIFVTANGDFKICGRSVNDFVIGDIYSGYDFDIAREIIESYYEIVDTLCSNCYMIRLCNPCIAMFLKRGRLQKDTVYCEHMKAKADIVFNFIKGKLVKEWNHGNQPRIPGIAPSISNGSPGFTGCQSDTNH</sequence>
<comment type="caution">
    <text evidence="8">The sequence shown here is derived from an EMBL/GenBank/DDBJ whole genome shotgun (WGS) entry which is preliminary data.</text>
</comment>
<dbReference type="Pfam" id="PF04055">
    <property type="entry name" value="Radical_SAM"/>
    <property type="match status" value="1"/>
</dbReference>
<dbReference type="PANTHER" id="PTHR43273:SF8">
    <property type="entry name" value="RADICAL SAM DOMAIN PROTEIN"/>
    <property type="match status" value="1"/>
</dbReference>
<dbReference type="CDD" id="cd01335">
    <property type="entry name" value="Radical_SAM"/>
    <property type="match status" value="1"/>
</dbReference>
<accession>A0A532V5D6</accession>
<dbReference type="SFLD" id="SFLDG01384">
    <property type="entry name" value="thioether_bond_formation_requi"/>
    <property type="match status" value="1"/>
</dbReference>
<keyword evidence="4" id="KW-0408">Iron</keyword>